<organism evidence="2 3">
    <name type="scientific">Lactobacillus amylovorus subsp. animalium</name>
    <dbReference type="NCBI Taxonomy" id="3378536"/>
    <lineage>
        <taxon>Bacteria</taxon>
        <taxon>Bacillati</taxon>
        <taxon>Bacillota</taxon>
        <taxon>Bacilli</taxon>
        <taxon>Lactobacillales</taxon>
        <taxon>Lactobacillaceae</taxon>
        <taxon>Lactobacillus</taxon>
    </lineage>
</organism>
<dbReference type="AlphaFoldDB" id="A0ABC9VLF1"/>
<reference evidence="2 3" key="1">
    <citation type="journal article" date="2024" name="Int. J. Syst. Evol. Microbiol.">
        <title>Proposal of Lactobacillus amylovorus subsp. animalis subsp. nov. and an emended description of Lactobacillus amylovorus.</title>
        <authorList>
            <person name="Yamane K."/>
            <person name="Tanizawa Y."/>
            <person name="Kobayashi H."/>
            <person name="Kamizono T."/>
            <person name="Kojima Y."/>
            <person name="Takagi H."/>
            <person name="Tohno M."/>
        </authorList>
    </citation>
    <scope>NUCLEOTIDE SEQUENCE [LARGE SCALE GENOMIC DNA]</scope>
    <source>
        <strain evidence="2 3">TKL145</strain>
    </source>
</reference>
<proteinExistence type="predicted"/>
<accession>A0ABC9VLF1</accession>
<comment type="caution">
    <text evidence="2">The sequence shown here is derived from an EMBL/GenBank/DDBJ whole genome shotgun (WGS) entry which is preliminary data.</text>
</comment>
<evidence type="ECO:0000313" key="2">
    <source>
        <dbReference type="EMBL" id="GAA0041742.1"/>
    </source>
</evidence>
<evidence type="ECO:0000259" key="1">
    <source>
        <dbReference type="Pfam" id="PF23961"/>
    </source>
</evidence>
<reference evidence="3" key="2">
    <citation type="submission" date="2024-01" db="EMBL/GenBank/DDBJ databases">
        <title>Draft genome sequence of Lactobacillus amylovorus strain TKL145.</title>
        <authorList>
            <person name="Tohno M."/>
            <person name="Tanizawa Y."/>
        </authorList>
    </citation>
    <scope>NUCLEOTIDE SEQUENCE [LARGE SCALE GENOMIC DNA]</scope>
    <source>
        <strain evidence="3">TKL145</strain>
    </source>
</reference>
<gene>
    <name evidence="2" type="ORF">LATKL145_01520</name>
</gene>
<protein>
    <recommendedName>
        <fullName evidence="1">Phage neck terminator protein gp12-like domain-containing protein</fullName>
    </recommendedName>
</protein>
<dbReference type="Pfam" id="PF23961">
    <property type="entry name" value="Phage_tail_terminator_9"/>
    <property type="match status" value="1"/>
</dbReference>
<evidence type="ECO:0000313" key="3">
    <source>
        <dbReference type="Proteomes" id="UP001437574"/>
    </source>
</evidence>
<dbReference type="Proteomes" id="UP001437574">
    <property type="component" value="Unassembled WGS sequence"/>
</dbReference>
<feature type="domain" description="Phage neck terminator protein gp12-like" evidence="1">
    <location>
        <begin position="22"/>
        <end position="134"/>
    </location>
</feature>
<name>A0ABC9VLF1_LACAM</name>
<dbReference type="InterPro" id="IPR057087">
    <property type="entry name" value="Gp12-like"/>
</dbReference>
<dbReference type="NCBIfam" id="NF047498">
    <property type="entry name" value="LIC_12616_fam"/>
    <property type="match status" value="1"/>
</dbReference>
<dbReference type="EMBL" id="BAAAAK010000001">
    <property type="protein sequence ID" value="GAA0041742.1"/>
    <property type="molecule type" value="Genomic_DNA"/>
</dbReference>
<sequence>MYRGQKLIAFILGNVVEQACGCEFILQNTVDEMTQYPFITFQIISPENDSTSDWLEDDRQFTVDFQIDAHAGDFYTANDIAMKLYEALHDYGYRRFFRQANIVVVSTTQTSNRTTLEGINYDHDVGFDCSFLITGLRDYKDTDLNFSYDKFNMRTASAGTANVTNGTVTSKGN</sequence>